<reference evidence="1" key="1">
    <citation type="submission" date="2014-05" db="EMBL/GenBank/DDBJ databases">
        <authorList>
            <person name="Chronopoulou M."/>
        </authorList>
    </citation>
    <scope>NUCLEOTIDE SEQUENCE</scope>
    <source>
        <tissue evidence="1">Whole organism</tissue>
    </source>
</reference>
<evidence type="ECO:0000313" key="1">
    <source>
        <dbReference type="EMBL" id="CDW44207.1"/>
    </source>
</evidence>
<accession>A0A0K2V217</accession>
<dbReference type="AlphaFoldDB" id="A0A0K2V217"/>
<organism evidence="1">
    <name type="scientific">Lepeophtheirus salmonis</name>
    <name type="common">Salmon louse</name>
    <name type="synonym">Caligus salmonis</name>
    <dbReference type="NCBI Taxonomy" id="72036"/>
    <lineage>
        <taxon>Eukaryota</taxon>
        <taxon>Metazoa</taxon>
        <taxon>Ecdysozoa</taxon>
        <taxon>Arthropoda</taxon>
        <taxon>Crustacea</taxon>
        <taxon>Multicrustacea</taxon>
        <taxon>Hexanauplia</taxon>
        <taxon>Copepoda</taxon>
        <taxon>Siphonostomatoida</taxon>
        <taxon>Caligidae</taxon>
        <taxon>Lepeophtheirus</taxon>
    </lineage>
</organism>
<protein>
    <submittedName>
        <fullName evidence="1">Uncharacterized protein</fullName>
    </submittedName>
</protein>
<proteinExistence type="predicted"/>
<sequence>MVASVKKYVEDMRGKVTVSSLSRGFNFSRRTMDRLDKKDLVLKVYKRTLCQALKPVSSPQACRQGKTPKI</sequence>
<dbReference type="EMBL" id="HACA01026846">
    <property type="protein sequence ID" value="CDW44207.1"/>
    <property type="molecule type" value="Transcribed_RNA"/>
</dbReference>
<name>A0A0K2V217_LEPSM</name>